<dbReference type="EMBL" id="JXTB01000758">
    <property type="protein sequence ID" value="PON33096.1"/>
    <property type="molecule type" value="Genomic_DNA"/>
</dbReference>
<dbReference type="Proteomes" id="UP000237105">
    <property type="component" value="Unassembled WGS sequence"/>
</dbReference>
<sequence>MGCVQNSNSKAGRVKTRDCQNATRDYWLEFLECGKEDNSGRGREERIESREQREREESRDEGLRRLGFGY</sequence>
<comment type="caution">
    <text evidence="2">The sequence shown here is derived from an EMBL/GenBank/DDBJ whole genome shotgun (WGS) entry which is preliminary data.</text>
</comment>
<protein>
    <submittedName>
        <fullName evidence="2">Uncharacterized protein</fullName>
    </submittedName>
</protein>
<dbReference type="AlphaFoldDB" id="A0A2P5A981"/>
<reference evidence="3" key="1">
    <citation type="submission" date="2016-06" db="EMBL/GenBank/DDBJ databases">
        <title>Parallel loss of symbiosis genes in relatives of nitrogen-fixing non-legume Parasponia.</title>
        <authorList>
            <person name="Van Velzen R."/>
            <person name="Holmer R."/>
            <person name="Bu F."/>
            <person name="Rutten L."/>
            <person name="Van Zeijl A."/>
            <person name="Liu W."/>
            <person name="Santuari L."/>
            <person name="Cao Q."/>
            <person name="Sharma T."/>
            <person name="Shen D."/>
            <person name="Roswanjaya Y."/>
            <person name="Wardhani T."/>
            <person name="Kalhor M.S."/>
            <person name="Jansen J."/>
            <person name="Van den Hoogen J."/>
            <person name="Gungor B."/>
            <person name="Hartog M."/>
            <person name="Hontelez J."/>
            <person name="Verver J."/>
            <person name="Yang W.-C."/>
            <person name="Schijlen E."/>
            <person name="Repin R."/>
            <person name="Schilthuizen M."/>
            <person name="Schranz E."/>
            <person name="Heidstra R."/>
            <person name="Miyata K."/>
            <person name="Fedorova E."/>
            <person name="Kohlen W."/>
            <person name="Bisseling T."/>
            <person name="Smit S."/>
            <person name="Geurts R."/>
        </authorList>
    </citation>
    <scope>NUCLEOTIDE SEQUENCE [LARGE SCALE GENOMIC DNA]</scope>
    <source>
        <strain evidence="3">cv. WU1-14</strain>
    </source>
</reference>
<gene>
    <name evidence="2" type="ORF">PanWU01x14_355520</name>
</gene>
<feature type="compositionally biased region" description="Basic and acidic residues" evidence="1">
    <location>
        <begin position="36"/>
        <end position="64"/>
    </location>
</feature>
<feature type="region of interest" description="Disordered" evidence="1">
    <location>
        <begin position="36"/>
        <end position="70"/>
    </location>
</feature>
<evidence type="ECO:0000313" key="3">
    <source>
        <dbReference type="Proteomes" id="UP000237105"/>
    </source>
</evidence>
<organism evidence="2 3">
    <name type="scientific">Parasponia andersonii</name>
    <name type="common">Sponia andersonii</name>
    <dbReference type="NCBI Taxonomy" id="3476"/>
    <lineage>
        <taxon>Eukaryota</taxon>
        <taxon>Viridiplantae</taxon>
        <taxon>Streptophyta</taxon>
        <taxon>Embryophyta</taxon>
        <taxon>Tracheophyta</taxon>
        <taxon>Spermatophyta</taxon>
        <taxon>Magnoliopsida</taxon>
        <taxon>eudicotyledons</taxon>
        <taxon>Gunneridae</taxon>
        <taxon>Pentapetalae</taxon>
        <taxon>rosids</taxon>
        <taxon>fabids</taxon>
        <taxon>Rosales</taxon>
        <taxon>Cannabaceae</taxon>
        <taxon>Parasponia</taxon>
    </lineage>
</organism>
<name>A0A2P5A981_PARAD</name>
<proteinExistence type="predicted"/>
<accession>A0A2P5A981</accession>
<evidence type="ECO:0000256" key="1">
    <source>
        <dbReference type="SAM" id="MobiDB-lite"/>
    </source>
</evidence>
<evidence type="ECO:0000313" key="2">
    <source>
        <dbReference type="EMBL" id="PON33096.1"/>
    </source>
</evidence>
<keyword evidence="3" id="KW-1185">Reference proteome</keyword>